<evidence type="ECO:0000256" key="1">
    <source>
        <dbReference type="SAM" id="MobiDB-lite"/>
    </source>
</evidence>
<dbReference type="Proteomes" id="UP000639403">
    <property type="component" value="Unassembled WGS sequence"/>
</dbReference>
<accession>A0A8H7U1R5</accession>
<feature type="compositionally biased region" description="Polar residues" evidence="1">
    <location>
        <begin position="174"/>
        <end position="183"/>
    </location>
</feature>
<comment type="caution">
    <text evidence="2">The sequence shown here is derived from an EMBL/GenBank/DDBJ whole genome shotgun (WGS) entry which is preliminary data.</text>
</comment>
<reference evidence="2" key="1">
    <citation type="submission" date="2020-11" db="EMBL/GenBank/DDBJ databases">
        <authorList>
            <person name="Koelle M."/>
            <person name="Horta M.A.C."/>
            <person name="Nowrousian M."/>
            <person name="Ohm R.A."/>
            <person name="Benz P."/>
            <person name="Pilgard A."/>
        </authorList>
    </citation>
    <scope>NUCLEOTIDE SEQUENCE</scope>
    <source>
        <strain evidence="2">FPRL280</strain>
    </source>
</reference>
<dbReference type="EMBL" id="JADOXO010000122">
    <property type="protein sequence ID" value="KAF9812774.1"/>
    <property type="molecule type" value="Genomic_DNA"/>
</dbReference>
<feature type="region of interest" description="Disordered" evidence="1">
    <location>
        <begin position="155"/>
        <end position="183"/>
    </location>
</feature>
<feature type="compositionally biased region" description="Pro residues" evidence="1">
    <location>
        <begin position="155"/>
        <end position="165"/>
    </location>
</feature>
<sequence length="183" mass="20352">MAYINQQWLLGQLPRLAAQPTGTWGISYDVYTRPLEDPIPSGWQSHRSKTYCELLKVLRANGFVHHQYSDHCKDNVMAITAFLTMIQLVTIPPLDKLPTTIKGLKMHYIDDMALLDVTDEVRLGGNVSPQLSGPAPRGLVHNLVGAGHLLLQPPGPVPQEHPGVPPRHTRRNAASRNVNNYVM</sequence>
<dbReference type="AlphaFoldDB" id="A0A8H7U1R5"/>
<evidence type="ECO:0000313" key="3">
    <source>
        <dbReference type="Proteomes" id="UP000639403"/>
    </source>
</evidence>
<protein>
    <submittedName>
        <fullName evidence="2">Uncharacterized protein</fullName>
    </submittedName>
</protein>
<reference evidence="2" key="2">
    <citation type="journal article" name="Front. Microbiol.">
        <title>Degradative Capacity of Two Strains of Rhodonia placenta: From Phenotype to Genotype.</title>
        <authorList>
            <person name="Kolle M."/>
            <person name="Horta M.A.C."/>
            <person name="Nowrousian M."/>
            <person name="Ohm R.A."/>
            <person name="Benz J.P."/>
            <person name="Pilgard A."/>
        </authorList>
    </citation>
    <scope>NUCLEOTIDE SEQUENCE</scope>
    <source>
        <strain evidence="2">FPRL280</strain>
    </source>
</reference>
<proteinExistence type="predicted"/>
<evidence type="ECO:0000313" key="2">
    <source>
        <dbReference type="EMBL" id="KAF9812774.1"/>
    </source>
</evidence>
<name>A0A8H7U1R5_9APHY</name>
<dbReference type="Gene3D" id="3.30.70.240">
    <property type="match status" value="1"/>
</dbReference>
<organism evidence="2 3">
    <name type="scientific">Rhodonia placenta</name>
    <dbReference type="NCBI Taxonomy" id="104341"/>
    <lineage>
        <taxon>Eukaryota</taxon>
        <taxon>Fungi</taxon>
        <taxon>Dikarya</taxon>
        <taxon>Basidiomycota</taxon>
        <taxon>Agaricomycotina</taxon>
        <taxon>Agaricomycetes</taxon>
        <taxon>Polyporales</taxon>
        <taxon>Adustoporiaceae</taxon>
        <taxon>Rhodonia</taxon>
    </lineage>
</organism>
<gene>
    <name evidence="2" type="ORF">IEO21_05977</name>
</gene>